<dbReference type="PANTHER" id="PTHR11601">
    <property type="entry name" value="CYSTEINE DESULFURYLASE FAMILY MEMBER"/>
    <property type="match status" value="1"/>
</dbReference>
<dbReference type="AlphaFoldDB" id="A0A0P6X4N5"/>
<evidence type="ECO:0000256" key="3">
    <source>
        <dbReference type="ARBA" id="ARBA00012239"/>
    </source>
</evidence>
<reference evidence="12 13" key="1">
    <citation type="submission" date="2015-07" db="EMBL/GenBank/DDBJ databases">
        <title>Draft genome of Bellilinea caldifistulae DSM 17877.</title>
        <authorList>
            <person name="Hemp J."/>
            <person name="Ward L.M."/>
            <person name="Pace L.A."/>
            <person name="Fischer W.W."/>
        </authorList>
    </citation>
    <scope>NUCLEOTIDE SEQUENCE [LARGE SCALE GENOMIC DNA]</scope>
    <source>
        <strain evidence="12 13">GOMI-1</strain>
    </source>
</reference>
<evidence type="ECO:0000256" key="6">
    <source>
        <dbReference type="ARBA" id="ARBA00022898"/>
    </source>
</evidence>
<evidence type="ECO:0000256" key="2">
    <source>
        <dbReference type="ARBA" id="ARBA00006490"/>
    </source>
</evidence>
<keyword evidence="6" id="KW-0663">Pyridoxal phosphate</keyword>
<dbReference type="PROSITE" id="PS00595">
    <property type="entry name" value="AA_TRANSFER_CLASS_5"/>
    <property type="match status" value="1"/>
</dbReference>
<evidence type="ECO:0000256" key="7">
    <source>
        <dbReference type="ARBA" id="ARBA00023004"/>
    </source>
</evidence>
<evidence type="ECO:0000256" key="4">
    <source>
        <dbReference type="ARBA" id="ARBA00022679"/>
    </source>
</evidence>
<dbReference type="InterPro" id="IPR015422">
    <property type="entry name" value="PyrdxlP-dep_Trfase_small"/>
</dbReference>
<dbReference type="STRING" id="360411.AC812_02315"/>
<comment type="similarity">
    <text evidence="2">Belongs to the class-V pyridoxal-phosphate-dependent aminotransferase family. NifS/IscS subfamily.</text>
</comment>
<evidence type="ECO:0000313" key="12">
    <source>
        <dbReference type="EMBL" id="KPL78061.1"/>
    </source>
</evidence>
<protein>
    <recommendedName>
        <fullName evidence="3">cysteine desulfurase</fullName>
        <ecNumber evidence="3">2.8.1.7</ecNumber>
    </recommendedName>
</protein>
<keyword evidence="7" id="KW-0408">Iron</keyword>
<keyword evidence="8" id="KW-0411">Iron-sulfur</keyword>
<comment type="cofactor">
    <cofactor evidence="1 10">
        <name>pyridoxal 5'-phosphate</name>
        <dbReference type="ChEBI" id="CHEBI:597326"/>
    </cofactor>
</comment>
<dbReference type="InterPro" id="IPR015421">
    <property type="entry name" value="PyrdxlP-dep_Trfase_major"/>
</dbReference>
<gene>
    <name evidence="12" type="ORF">AC812_02315</name>
</gene>
<dbReference type="PATRIC" id="fig|360411.5.peg.1022"/>
<evidence type="ECO:0000256" key="8">
    <source>
        <dbReference type="ARBA" id="ARBA00023014"/>
    </source>
</evidence>
<evidence type="ECO:0000256" key="9">
    <source>
        <dbReference type="ARBA" id="ARBA00050776"/>
    </source>
</evidence>
<evidence type="ECO:0000313" key="13">
    <source>
        <dbReference type="Proteomes" id="UP000050514"/>
    </source>
</evidence>
<comment type="caution">
    <text evidence="12">The sequence shown here is derived from an EMBL/GenBank/DDBJ whole genome shotgun (WGS) entry which is preliminary data.</text>
</comment>
<evidence type="ECO:0000256" key="1">
    <source>
        <dbReference type="ARBA" id="ARBA00001933"/>
    </source>
</evidence>
<dbReference type="InterPro" id="IPR015424">
    <property type="entry name" value="PyrdxlP-dep_Trfase"/>
</dbReference>
<evidence type="ECO:0000259" key="11">
    <source>
        <dbReference type="Pfam" id="PF00266"/>
    </source>
</evidence>
<dbReference type="Gene3D" id="3.90.1150.10">
    <property type="entry name" value="Aspartate Aminotransferase, domain 1"/>
    <property type="match status" value="1"/>
</dbReference>
<dbReference type="Pfam" id="PF00266">
    <property type="entry name" value="Aminotran_5"/>
    <property type="match status" value="1"/>
</dbReference>
<organism evidence="12 13">
    <name type="scientific">Bellilinea caldifistulae</name>
    <dbReference type="NCBI Taxonomy" id="360411"/>
    <lineage>
        <taxon>Bacteria</taxon>
        <taxon>Bacillati</taxon>
        <taxon>Chloroflexota</taxon>
        <taxon>Anaerolineae</taxon>
        <taxon>Anaerolineales</taxon>
        <taxon>Anaerolineaceae</taxon>
        <taxon>Bellilinea</taxon>
    </lineage>
</organism>
<dbReference type="EMBL" id="LGHJ01000007">
    <property type="protein sequence ID" value="KPL78061.1"/>
    <property type="molecule type" value="Genomic_DNA"/>
</dbReference>
<name>A0A0P6X4N5_9CHLR</name>
<dbReference type="Gene3D" id="1.10.260.50">
    <property type="match status" value="1"/>
</dbReference>
<keyword evidence="4" id="KW-0808">Transferase</keyword>
<dbReference type="InterPro" id="IPR020578">
    <property type="entry name" value="Aminotrans_V_PyrdxlP_BS"/>
</dbReference>
<dbReference type="EC" id="2.8.1.7" evidence="3"/>
<dbReference type="RefSeq" id="WP_061916394.1">
    <property type="nucleotide sequence ID" value="NZ_DF967971.1"/>
</dbReference>
<dbReference type="Proteomes" id="UP000050514">
    <property type="component" value="Unassembled WGS sequence"/>
</dbReference>
<keyword evidence="5" id="KW-0479">Metal-binding</keyword>
<proteinExistence type="inferred from homology"/>
<feature type="domain" description="Aminotransferase class V" evidence="11">
    <location>
        <begin position="8"/>
        <end position="373"/>
    </location>
</feature>
<sequence>MNASLDKIYFDYAATTPVDDRVVEAMLPYFTRQFGNPSSVHIFGQEAEAALEGARETIARLLGVSSSEIVFTGCGTESDNLALRGVAFERKLRYGADRILISPVEHHAVSHTARQLADHFGFRLEFLRVDSFGMVDPDYLQKIIDRDVAIVSVIHGNNEIGTINPVAELGQICRNYQVPFHVDAVQSAAHLPLKGLEDWCDLAAFGAHKFYGPKGVGALFIRKGTPILPMLTGGGQENGIRSGTQNVPYIVGMAKAFELAQTEGLKIHASLIQFRDRIISSVQDNIKGSHLTGHPTLRLANHASFVFEGVDGNQLLILLDAAGFACSSGSACKTGDPKPSEVLLAMGISPPLALGSLRVTVGKYTTQEDVEKFVSVLPLLVHKIRKMSLELKGR</sequence>
<dbReference type="OrthoDB" id="9808002at2"/>
<dbReference type="GO" id="GO:0046872">
    <property type="term" value="F:metal ion binding"/>
    <property type="evidence" value="ECO:0007669"/>
    <property type="project" value="UniProtKB-KW"/>
</dbReference>
<dbReference type="InterPro" id="IPR000192">
    <property type="entry name" value="Aminotrans_V_dom"/>
</dbReference>
<dbReference type="SUPFAM" id="SSF53383">
    <property type="entry name" value="PLP-dependent transferases"/>
    <property type="match status" value="1"/>
</dbReference>
<dbReference type="PANTHER" id="PTHR11601:SF34">
    <property type="entry name" value="CYSTEINE DESULFURASE"/>
    <property type="match status" value="1"/>
</dbReference>
<dbReference type="Gene3D" id="3.40.640.10">
    <property type="entry name" value="Type I PLP-dependent aspartate aminotransferase-like (Major domain)"/>
    <property type="match status" value="1"/>
</dbReference>
<keyword evidence="13" id="KW-1185">Reference proteome</keyword>
<dbReference type="InterPro" id="IPR016454">
    <property type="entry name" value="Cysteine_dSase"/>
</dbReference>
<dbReference type="GO" id="GO:0031071">
    <property type="term" value="F:cysteine desulfurase activity"/>
    <property type="evidence" value="ECO:0007669"/>
    <property type="project" value="UniProtKB-EC"/>
</dbReference>
<dbReference type="GO" id="GO:0051536">
    <property type="term" value="F:iron-sulfur cluster binding"/>
    <property type="evidence" value="ECO:0007669"/>
    <property type="project" value="UniProtKB-KW"/>
</dbReference>
<dbReference type="PIRSF" id="PIRSF005572">
    <property type="entry name" value="NifS"/>
    <property type="match status" value="1"/>
</dbReference>
<evidence type="ECO:0000256" key="10">
    <source>
        <dbReference type="RuleBase" id="RU004504"/>
    </source>
</evidence>
<evidence type="ECO:0000256" key="5">
    <source>
        <dbReference type="ARBA" id="ARBA00022723"/>
    </source>
</evidence>
<comment type="catalytic activity">
    <reaction evidence="9">
        <text>(sulfur carrier)-H + L-cysteine = (sulfur carrier)-SH + L-alanine</text>
        <dbReference type="Rhea" id="RHEA:43892"/>
        <dbReference type="Rhea" id="RHEA-COMP:14737"/>
        <dbReference type="Rhea" id="RHEA-COMP:14739"/>
        <dbReference type="ChEBI" id="CHEBI:29917"/>
        <dbReference type="ChEBI" id="CHEBI:35235"/>
        <dbReference type="ChEBI" id="CHEBI:57972"/>
        <dbReference type="ChEBI" id="CHEBI:64428"/>
        <dbReference type="EC" id="2.8.1.7"/>
    </reaction>
</comment>
<accession>A0A0P6X4N5</accession>